<keyword evidence="3" id="KW-1185">Reference proteome</keyword>
<feature type="transmembrane region" description="Helical" evidence="1">
    <location>
        <begin position="215"/>
        <end position="236"/>
    </location>
</feature>
<name>A0A0D0N888_KITGR</name>
<reference evidence="2 3" key="1">
    <citation type="submission" date="2015-02" db="EMBL/GenBank/DDBJ databases">
        <title>Draft genome sequence of Kitasatospora griseola MF730-N6, a bafilomycin, terpentecin and satosporin producer.</title>
        <authorList>
            <person name="Arens J.C."/>
            <person name="Haltli B."/>
            <person name="Kerr R.G."/>
        </authorList>
    </citation>
    <scope>NUCLEOTIDE SEQUENCE [LARGE SCALE GENOMIC DNA]</scope>
    <source>
        <strain evidence="2 3">MF730-N6</strain>
    </source>
</reference>
<sequence>MARLRRAAATPPGRLRAAGAVLAALVLLFGAVAVWQSAHRSRAAGQVVSVGGPLSQDAAEIYRRLADADATAAAGFLLAGNEPAEVRARYQDDLATAARLLAEAAGRSGDSAESQSALAELNRQLPRYAGLVETARAVDRQGLPLGGAYLRYASDLMQGTVLPQAQRLADAESAGLDADYRTAGAVPWTALALGALALAALVRQQVLLFRRTNRVFNLGLLGGSLAVLAALGWLLAGTLTAGDDLAGSRTYGTRPLRELDQVRIKALQAHTAENLDLVARGASDKYTKQWDGLVAALDADVRTPGSVTRLVAGADPATIGPLTDADSAYRQWQDRHKDAAAKNSAGDYEAALQRTLTAGGADTADAAFRAADAKWAAAAQTEQDAFAREAGGVDGVLAGQAVAAGVLSVLGAAAVLRGIGRRLAEYR</sequence>
<evidence type="ECO:0000313" key="2">
    <source>
        <dbReference type="EMBL" id="KIQ64410.1"/>
    </source>
</evidence>
<feature type="transmembrane region" description="Helical" evidence="1">
    <location>
        <begin position="185"/>
        <end position="203"/>
    </location>
</feature>
<evidence type="ECO:0000313" key="3">
    <source>
        <dbReference type="Proteomes" id="UP000032066"/>
    </source>
</evidence>
<feature type="transmembrane region" description="Helical" evidence="1">
    <location>
        <begin position="397"/>
        <end position="419"/>
    </location>
</feature>
<accession>A0A0D0N888</accession>
<protein>
    <recommendedName>
        <fullName evidence="4">Secreted protein</fullName>
    </recommendedName>
</protein>
<keyword evidence="1" id="KW-0812">Transmembrane</keyword>
<keyword evidence="1" id="KW-1133">Transmembrane helix</keyword>
<organism evidence="2 3">
    <name type="scientific">Kitasatospora griseola</name>
    <name type="common">Streptomyces griseolosporeus</name>
    <dbReference type="NCBI Taxonomy" id="2064"/>
    <lineage>
        <taxon>Bacteria</taxon>
        <taxon>Bacillati</taxon>
        <taxon>Actinomycetota</taxon>
        <taxon>Actinomycetes</taxon>
        <taxon>Kitasatosporales</taxon>
        <taxon>Streptomycetaceae</taxon>
        <taxon>Kitasatospora</taxon>
    </lineage>
</organism>
<dbReference type="EMBL" id="JXZB01000002">
    <property type="protein sequence ID" value="KIQ64410.1"/>
    <property type="molecule type" value="Genomic_DNA"/>
</dbReference>
<dbReference type="STRING" id="2064.TR51_08785"/>
<comment type="caution">
    <text evidence="2">The sequence shown here is derived from an EMBL/GenBank/DDBJ whole genome shotgun (WGS) entry which is preliminary data.</text>
</comment>
<keyword evidence="1" id="KW-0472">Membrane</keyword>
<evidence type="ECO:0008006" key="4">
    <source>
        <dbReference type="Google" id="ProtNLM"/>
    </source>
</evidence>
<dbReference type="OrthoDB" id="3218196at2"/>
<evidence type="ECO:0000256" key="1">
    <source>
        <dbReference type="SAM" id="Phobius"/>
    </source>
</evidence>
<dbReference type="Proteomes" id="UP000032066">
    <property type="component" value="Unassembled WGS sequence"/>
</dbReference>
<dbReference type="PATRIC" id="fig|2064.6.peg.1866"/>
<gene>
    <name evidence="2" type="ORF">TR51_08785</name>
</gene>
<proteinExistence type="predicted"/>
<dbReference type="AlphaFoldDB" id="A0A0D0N888"/>